<dbReference type="Proteomes" id="UP000800303">
    <property type="component" value="Unassembled WGS sequence"/>
</dbReference>
<dbReference type="RefSeq" id="WP_166276476.1">
    <property type="nucleotide sequence ID" value="NZ_JAAFGS010000006.1"/>
</dbReference>
<evidence type="ECO:0000313" key="1">
    <source>
        <dbReference type="EMBL" id="NGZ76973.1"/>
    </source>
</evidence>
<accession>A0ABX0F7P4</accession>
<dbReference type="EMBL" id="JAAFGS010000006">
    <property type="protein sequence ID" value="NGZ76973.1"/>
    <property type="molecule type" value="Genomic_DNA"/>
</dbReference>
<evidence type="ECO:0000313" key="2">
    <source>
        <dbReference type="Proteomes" id="UP000800303"/>
    </source>
</evidence>
<name>A0ABX0F7P4_9BACL</name>
<proteinExistence type="predicted"/>
<keyword evidence="2" id="KW-1185">Reference proteome</keyword>
<organism evidence="1 2">
    <name type="scientific">Saccharibacillus alkalitolerans</name>
    <dbReference type="NCBI Taxonomy" id="2705290"/>
    <lineage>
        <taxon>Bacteria</taxon>
        <taxon>Bacillati</taxon>
        <taxon>Bacillota</taxon>
        <taxon>Bacilli</taxon>
        <taxon>Bacillales</taxon>
        <taxon>Paenibacillaceae</taxon>
        <taxon>Saccharibacillus</taxon>
    </lineage>
</organism>
<sequence length="198" mass="22531">MTRLLLQVAPAGSFVPFIPPLRRATGLGMAELKRRLETGEPLLAFDSFDEERSGEIDGIIRKIRALGGEVRLLDDEEGEELTLEHWRNLRRRNARIGRELADMDDMELTRVAAVLPAEACAIGKALPGNWRFEKETNRLIAEFDFDEELMNLLRRLTEEEFGAKLYQIDREEISFAEEDEVTAAGLLERYGAYFDGEG</sequence>
<reference evidence="1 2" key="1">
    <citation type="submission" date="2020-01" db="EMBL/GenBank/DDBJ databases">
        <title>Polyphasic characterisation and genomic insights into a novel alkali tolerant bacterium VR-M41.</title>
        <authorList>
            <person name="Vemuluri V.R."/>
        </authorList>
    </citation>
    <scope>NUCLEOTIDE SEQUENCE [LARGE SCALE GENOMIC DNA]</scope>
    <source>
        <strain evidence="1 2">VR-M41</strain>
    </source>
</reference>
<protein>
    <submittedName>
        <fullName evidence="1">Uncharacterized protein</fullName>
    </submittedName>
</protein>
<comment type="caution">
    <text evidence="1">The sequence shown here is derived from an EMBL/GenBank/DDBJ whole genome shotgun (WGS) entry which is preliminary data.</text>
</comment>
<gene>
    <name evidence="1" type="ORF">GYN08_16830</name>
</gene>